<proteinExistence type="predicted"/>
<sequence length="403" mass="44925">MPTEKMPLPTGALDISAQDVETDIRRSLRIFRLTLKNNCEKPVLVYRIQHGHSKKATVIDNKRDAFYLAAQDKQKRLLAYVASTSKLLFKHIDYINKTSNNSIIFDTPICFRKIETLFRKDCLPDICITGYDSALTIYKLLAEEVAACDKVKCLTPSMTVLAKAIEELGETEKYIARQMKPIFRIDPGKEHTQAIHVLFRRNPFESRQELLGVTCLYVEDTLGDSPRPDAPAPEEPATEAAGQQETPSPPSPKTDPADPAPDTCREEPLDDEMRVKKLKKFAAKRVYCETGAIISPVPLVLSLMAVLFSAAGLFIKEKSFVALREVLQSCAALLSANTVELTTNATMLLTSMLLAFIVFNVYEYTSFKDKITMGLNWRSALILGTLCGLAGDKFQNALRALIP</sequence>
<comment type="caution">
    <text evidence="3">The sequence shown here is derived from an EMBL/GenBank/DDBJ whole genome shotgun (WGS) entry which is preliminary data.</text>
</comment>
<reference evidence="3 4" key="2">
    <citation type="submission" date="2020-05" db="EMBL/GenBank/DDBJ databases">
        <title>Draft genome sequence of Desulfovibrio sp. strainFSS-1.</title>
        <authorList>
            <person name="Shimoshige H."/>
            <person name="Kobayashi H."/>
            <person name="Maekawa T."/>
        </authorList>
    </citation>
    <scope>NUCLEOTIDE SEQUENCE [LARGE SCALE GENOMIC DNA]</scope>
    <source>
        <strain evidence="3 4">SIID29052-01</strain>
    </source>
</reference>
<name>A0A6V8LTL3_9BACT</name>
<reference evidence="3 4" key="1">
    <citation type="submission" date="2020-04" db="EMBL/GenBank/DDBJ databases">
        <authorList>
            <consortium name="Desulfovibrio sp. FSS-1 genome sequencing consortium"/>
            <person name="Shimoshige H."/>
            <person name="Kobayashi H."/>
            <person name="Maekawa T."/>
        </authorList>
    </citation>
    <scope>NUCLEOTIDE SEQUENCE [LARGE SCALE GENOMIC DNA]</scope>
    <source>
        <strain evidence="3 4">SIID29052-01</strain>
    </source>
</reference>
<dbReference type="RefSeq" id="WP_173081889.1">
    <property type="nucleotide sequence ID" value="NZ_BLTE01000003.1"/>
</dbReference>
<dbReference type="EMBL" id="BLTE01000003">
    <property type="protein sequence ID" value="GFK93146.1"/>
    <property type="molecule type" value="Genomic_DNA"/>
</dbReference>
<feature type="region of interest" description="Disordered" evidence="1">
    <location>
        <begin position="224"/>
        <end position="269"/>
    </location>
</feature>
<accession>A0A6V8LTL3</accession>
<keyword evidence="2" id="KW-0812">Transmembrane</keyword>
<evidence type="ECO:0000256" key="1">
    <source>
        <dbReference type="SAM" id="MobiDB-lite"/>
    </source>
</evidence>
<keyword evidence="4" id="KW-1185">Reference proteome</keyword>
<keyword evidence="2" id="KW-1133">Transmembrane helix</keyword>
<evidence type="ECO:0000313" key="3">
    <source>
        <dbReference type="EMBL" id="GFK93146.1"/>
    </source>
</evidence>
<protein>
    <submittedName>
        <fullName evidence="3">Uncharacterized protein</fullName>
    </submittedName>
</protein>
<dbReference type="AlphaFoldDB" id="A0A6V8LTL3"/>
<organism evidence="3 4">
    <name type="scientific">Fundidesulfovibrio magnetotacticus</name>
    <dbReference type="NCBI Taxonomy" id="2730080"/>
    <lineage>
        <taxon>Bacteria</taxon>
        <taxon>Pseudomonadati</taxon>
        <taxon>Thermodesulfobacteriota</taxon>
        <taxon>Desulfovibrionia</taxon>
        <taxon>Desulfovibrionales</taxon>
        <taxon>Desulfovibrionaceae</taxon>
        <taxon>Fundidesulfovibrio</taxon>
    </lineage>
</organism>
<evidence type="ECO:0000256" key="2">
    <source>
        <dbReference type="SAM" id="Phobius"/>
    </source>
</evidence>
<feature type="transmembrane region" description="Helical" evidence="2">
    <location>
        <begin position="345"/>
        <end position="362"/>
    </location>
</feature>
<dbReference type="Proteomes" id="UP000494245">
    <property type="component" value="Unassembled WGS sequence"/>
</dbReference>
<feature type="transmembrane region" description="Helical" evidence="2">
    <location>
        <begin position="286"/>
        <end position="315"/>
    </location>
</feature>
<gene>
    <name evidence="3" type="ORF">NNJEOMEG_00977</name>
</gene>
<keyword evidence="2" id="KW-0472">Membrane</keyword>
<evidence type="ECO:0000313" key="4">
    <source>
        <dbReference type="Proteomes" id="UP000494245"/>
    </source>
</evidence>